<evidence type="ECO:0000313" key="1">
    <source>
        <dbReference type="EMBL" id="CAL4236303.1"/>
    </source>
</evidence>
<evidence type="ECO:0008006" key="3">
    <source>
        <dbReference type="Google" id="ProtNLM"/>
    </source>
</evidence>
<evidence type="ECO:0000313" key="2">
    <source>
        <dbReference type="Proteomes" id="UP001497623"/>
    </source>
</evidence>
<feature type="non-terminal residue" evidence="1">
    <location>
        <position position="1"/>
    </location>
</feature>
<dbReference type="SUPFAM" id="SSF51905">
    <property type="entry name" value="FAD/NAD(P)-binding domain"/>
    <property type="match status" value="1"/>
</dbReference>
<proteinExistence type="predicted"/>
<organism evidence="1 2">
    <name type="scientific">Meganyctiphanes norvegica</name>
    <name type="common">Northern krill</name>
    <name type="synonym">Thysanopoda norvegica</name>
    <dbReference type="NCBI Taxonomy" id="48144"/>
    <lineage>
        <taxon>Eukaryota</taxon>
        <taxon>Metazoa</taxon>
        <taxon>Ecdysozoa</taxon>
        <taxon>Arthropoda</taxon>
        <taxon>Crustacea</taxon>
        <taxon>Multicrustacea</taxon>
        <taxon>Malacostraca</taxon>
        <taxon>Eumalacostraca</taxon>
        <taxon>Eucarida</taxon>
        <taxon>Euphausiacea</taxon>
        <taxon>Euphausiidae</taxon>
        <taxon>Meganyctiphanes</taxon>
    </lineage>
</organism>
<accession>A0AAV2SQ78</accession>
<keyword evidence="2" id="KW-1185">Reference proteome</keyword>
<sequence length="129" mass="14979">YCVIGAGPAGLQIGYFLHRAGRDYLIFERNNHSGSFFSVYPRHRRLISINKRHTGRHNREFNERHDWNSLLSDDDTLLFKHFSQEFFPHSDDMVKYLGEFAQRLGLRVRYSVSMGSVIRHANLLGGQPG</sequence>
<reference evidence="1 2" key="1">
    <citation type="submission" date="2024-05" db="EMBL/GenBank/DDBJ databases">
        <authorList>
            <person name="Wallberg A."/>
        </authorList>
    </citation>
    <scope>NUCLEOTIDE SEQUENCE [LARGE SCALE GENOMIC DNA]</scope>
</reference>
<dbReference type="Pfam" id="PF13738">
    <property type="entry name" value="Pyr_redox_3"/>
    <property type="match status" value="1"/>
</dbReference>
<comment type="caution">
    <text evidence="1">The sequence shown here is derived from an EMBL/GenBank/DDBJ whole genome shotgun (WGS) entry which is preliminary data.</text>
</comment>
<gene>
    <name evidence="1" type="ORF">MNOR_LOCUS40191</name>
</gene>
<feature type="non-terminal residue" evidence="1">
    <location>
        <position position="129"/>
    </location>
</feature>
<dbReference type="Proteomes" id="UP001497623">
    <property type="component" value="Unassembled WGS sequence"/>
</dbReference>
<name>A0AAV2SQ78_MEGNR</name>
<protein>
    <recommendedName>
        <fullName evidence="3">FAD-dependent oxidoreductase</fullName>
    </recommendedName>
</protein>
<dbReference type="EMBL" id="CAXKWB010117512">
    <property type="protein sequence ID" value="CAL4236303.1"/>
    <property type="molecule type" value="Genomic_DNA"/>
</dbReference>
<dbReference type="Gene3D" id="3.50.50.60">
    <property type="entry name" value="FAD/NAD(P)-binding domain"/>
    <property type="match status" value="1"/>
</dbReference>
<dbReference type="AlphaFoldDB" id="A0AAV2SQ78"/>
<dbReference type="InterPro" id="IPR036188">
    <property type="entry name" value="FAD/NAD-bd_sf"/>
</dbReference>